<keyword evidence="4" id="KW-0479">Metal-binding</keyword>
<dbReference type="InterPro" id="IPR013785">
    <property type="entry name" value="Aldolase_TIM"/>
</dbReference>
<dbReference type="InterPro" id="IPR034457">
    <property type="entry name" value="Organic_radical-activating"/>
</dbReference>
<evidence type="ECO:0000256" key="1">
    <source>
        <dbReference type="ARBA" id="ARBA00001966"/>
    </source>
</evidence>
<dbReference type="GO" id="GO:0003824">
    <property type="term" value="F:catalytic activity"/>
    <property type="evidence" value="ECO:0007669"/>
    <property type="project" value="InterPro"/>
</dbReference>
<dbReference type="GO" id="GO:0046872">
    <property type="term" value="F:metal ion binding"/>
    <property type="evidence" value="ECO:0007669"/>
    <property type="project" value="UniProtKB-KW"/>
</dbReference>
<dbReference type="Proteomes" id="UP000705508">
    <property type="component" value="Unassembled WGS sequence"/>
</dbReference>
<keyword evidence="5" id="KW-0408">Iron</keyword>
<feature type="domain" description="Radical SAM core" evidence="7">
    <location>
        <begin position="13"/>
        <end position="230"/>
    </location>
</feature>
<dbReference type="Pfam" id="PF04055">
    <property type="entry name" value="Radical_SAM"/>
    <property type="match status" value="1"/>
</dbReference>
<evidence type="ECO:0000256" key="4">
    <source>
        <dbReference type="ARBA" id="ARBA00022723"/>
    </source>
</evidence>
<dbReference type="SFLD" id="SFLDS00029">
    <property type="entry name" value="Radical_SAM"/>
    <property type="match status" value="1"/>
</dbReference>
<dbReference type="SFLD" id="SFLDG01094">
    <property type="entry name" value="Uncharacterised_Radical_SAM_Su"/>
    <property type="match status" value="1"/>
</dbReference>
<protein>
    <submittedName>
        <fullName evidence="8">Anaerobic ribonucleoside-triphosphate reductase activating protein</fullName>
    </submittedName>
</protein>
<keyword evidence="6" id="KW-0411">Iron-sulfur</keyword>
<dbReference type="AlphaFoldDB" id="A0A939BH11"/>
<dbReference type="NCBIfam" id="TIGR02495">
    <property type="entry name" value="NrdG2"/>
    <property type="match status" value="1"/>
</dbReference>
<evidence type="ECO:0000259" key="7">
    <source>
        <dbReference type="PROSITE" id="PS51918"/>
    </source>
</evidence>
<comment type="caution">
    <text evidence="8">The sequence shown here is derived from an EMBL/GenBank/DDBJ whole genome shotgun (WGS) entry which is preliminary data.</text>
</comment>
<dbReference type="InterPro" id="IPR007197">
    <property type="entry name" value="rSAM"/>
</dbReference>
<dbReference type="InterPro" id="IPR058240">
    <property type="entry name" value="rSAM_sf"/>
</dbReference>
<dbReference type="Gene3D" id="3.20.20.70">
    <property type="entry name" value="Aldolase class I"/>
    <property type="match status" value="1"/>
</dbReference>
<evidence type="ECO:0000256" key="6">
    <source>
        <dbReference type="ARBA" id="ARBA00023014"/>
    </source>
</evidence>
<name>A0A939BH11_9CLOT</name>
<dbReference type="PROSITE" id="PS51918">
    <property type="entry name" value="RADICAL_SAM"/>
    <property type="match status" value="1"/>
</dbReference>
<gene>
    <name evidence="8" type="ORF">H6A20_06445</name>
</gene>
<sequence length="230" mass="25341">MQICGIQKLTLLDYPGKVACTVFAGGCNFRCPFCHNAELVLGGKARPEIPEEEVLSFLEKRRGVLDGVCVSGGEPLLQPDLAAFIGEIKKMGYLVKLDTNGSMPERLCELAGQGLLDYVAMDLKNSPEGYGATVGIRDFDVGDVDRSIRFLLGGAVPYEFRTTVVREFHRKADFEAMGQWIAGAQRYYLQQFVDSGHLIGSGLHAYDRSILEQALEIVKKYVETAQIRGV</sequence>
<dbReference type="EMBL" id="JACJKS010000007">
    <property type="protein sequence ID" value="MBM6948296.1"/>
    <property type="molecule type" value="Genomic_DNA"/>
</dbReference>
<comment type="cofactor">
    <cofactor evidence="1">
        <name>[4Fe-4S] cluster</name>
        <dbReference type="ChEBI" id="CHEBI:49883"/>
    </cofactor>
</comment>
<reference evidence="8" key="2">
    <citation type="journal article" date="2021" name="Sci. Rep.">
        <title>The distribution of antibiotic resistance genes in chicken gut microbiota commensals.</title>
        <authorList>
            <person name="Juricova H."/>
            <person name="Matiasovicova J."/>
            <person name="Kubasova T."/>
            <person name="Cejkova D."/>
            <person name="Rychlik I."/>
        </authorList>
    </citation>
    <scope>NUCLEOTIDE SEQUENCE</scope>
    <source>
        <strain evidence="8">An582</strain>
    </source>
</reference>
<evidence type="ECO:0000256" key="3">
    <source>
        <dbReference type="ARBA" id="ARBA00022691"/>
    </source>
</evidence>
<keyword evidence="3" id="KW-0949">S-adenosyl-L-methionine</keyword>
<dbReference type="GO" id="GO:0051539">
    <property type="term" value="F:4 iron, 4 sulfur cluster binding"/>
    <property type="evidence" value="ECO:0007669"/>
    <property type="project" value="UniProtKB-KW"/>
</dbReference>
<evidence type="ECO:0000256" key="2">
    <source>
        <dbReference type="ARBA" id="ARBA00022485"/>
    </source>
</evidence>
<keyword evidence="2" id="KW-0004">4Fe-4S</keyword>
<proteinExistence type="predicted"/>
<dbReference type="CDD" id="cd01335">
    <property type="entry name" value="Radical_SAM"/>
    <property type="match status" value="1"/>
</dbReference>
<accession>A0A939BH11</accession>
<dbReference type="RefSeq" id="WP_204906319.1">
    <property type="nucleotide sequence ID" value="NZ_JACJKS010000007.1"/>
</dbReference>
<dbReference type="SUPFAM" id="SSF102114">
    <property type="entry name" value="Radical SAM enzymes"/>
    <property type="match status" value="1"/>
</dbReference>
<evidence type="ECO:0000256" key="5">
    <source>
        <dbReference type="ARBA" id="ARBA00023004"/>
    </source>
</evidence>
<organism evidence="8 9">
    <name type="scientific">Mordavella massiliensis</name>
    <dbReference type="NCBI Taxonomy" id="1871024"/>
    <lineage>
        <taxon>Bacteria</taxon>
        <taxon>Bacillati</taxon>
        <taxon>Bacillota</taxon>
        <taxon>Clostridia</taxon>
        <taxon>Eubacteriales</taxon>
        <taxon>Clostridiaceae</taxon>
        <taxon>Mordavella</taxon>
    </lineage>
</organism>
<reference evidence="8" key="1">
    <citation type="submission" date="2020-08" db="EMBL/GenBank/DDBJ databases">
        <authorList>
            <person name="Cejkova D."/>
            <person name="Kubasova T."/>
            <person name="Jahodarova E."/>
            <person name="Rychlik I."/>
        </authorList>
    </citation>
    <scope>NUCLEOTIDE SEQUENCE</scope>
    <source>
        <strain evidence="8">An582</strain>
    </source>
</reference>
<dbReference type="InterPro" id="IPR012840">
    <property type="entry name" value="NrdG2"/>
</dbReference>
<evidence type="ECO:0000313" key="8">
    <source>
        <dbReference type="EMBL" id="MBM6948296.1"/>
    </source>
</evidence>
<evidence type="ECO:0000313" key="9">
    <source>
        <dbReference type="Proteomes" id="UP000705508"/>
    </source>
</evidence>
<dbReference type="PANTHER" id="PTHR30352">
    <property type="entry name" value="PYRUVATE FORMATE-LYASE-ACTIVATING ENZYME"/>
    <property type="match status" value="1"/>
</dbReference>